<protein>
    <recommendedName>
        <fullName evidence="3">BAH domain-containing protein</fullName>
    </recommendedName>
</protein>
<sequence length="180" mass="20717">MVASEENRPFEHGHCVRLTTDDYTGIGLPKGSVGYVLQLVSNKSFTDVRNYCQVIFIVGYDAEDQSCTDEYLEVTDSELELCDKEHRPPAWFPFEVGRDGFVKKTRKGQFQLRPNAEPYTYEELGDQLLFGTRPMEGPSQRSSLIEEAAEGGQLQRVTRFITKLKKRGNRWMKRQLGERE</sequence>
<name>A0ABR2YAD9_9CHLO</name>
<evidence type="ECO:0008006" key="3">
    <source>
        <dbReference type="Google" id="ProtNLM"/>
    </source>
</evidence>
<accession>A0ABR2YAD9</accession>
<keyword evidence="2" id="KW-1185">Reference proteome</keyword>
<evidence type="ECO:0000313" key="2">
    <source>
        <dbReference type="Proteomes" id="UP001491310"/>
    </source>
</evidence>
<dbReference type="EMBL" id="JALJOT010000020">
    <property type="protein sequence ID" value="KAK9901004.1"/>
    <property type="molecule type" value="Genomic_DNA"/>
</dbReference>
<evidence type="ECO:0000313" key="1">
    <source>
        <dbReference type="EMBL" id="KAK9901004.1"/>
    </source>
</evidence>
<proteinExistence type="predicted"/>
<reference evidence="1 2" key="1">
    <citation type="journal article" date="2024" name="Nat. Commun.">
        <title>Phylogenomics reveals the evolutionary origins of lichenization in chlorophyte algae.</title>
        <authorList>
            <person name="Puginier C."/>
            <person name="Libourel C."/>
            <person name="Otte J."/>
            <person name="Skaloud P."/>
            <person name="Haon M."/>
            <person name="Grisel S."/>
            <person name="Petersen M."/>
            <person name="Berrin J.G."/>
            <person name="Delaux P.M."/>
            <person name="Dal Grande F."/>
            <person name="Keller J."/>
        </authorList>
    </citation>
    <scope>NUCLEOTIDE SEQUENCE [LARGE SCALE GENOMIC DNA]</scope>
    <source>
        <strain evidence="1 2">SAG 216-7</strain>
    </source>
</reference>
<organism evidence="1 2">
    <name type="scientific">Coccomyxa subellipsoidea</name>
    <dbReference type="NCBI Taxonomy" id="248742"/>
    <lineage>
        <taxon>Eukaryota</taxon>
        <taxon>Viridiplantae</taxon>
        <taxon>Chlorophyta</taxon>
        <taxon>core chlorophytes</taxon>
        <taxon>Trebouxiophyceae</taxon>
        <taxon>Trebouxiophyceae incertae sedis</taxon>
        <taxon>Coccomyxaceae</taxon>
        <taxon>Coccomyxa</taxon>
    </lineage>
</organism>
<gene>
    <name evidence="1" type="ORF">WJX75_004682</name>
</gene>
<comment type="caution">
    <text evidence="1">The sequence shown here is derived from an EMBL/GenBank/DDBJ whole genome shotgun (WGS) entry which is preliminary data.</text>
</comment>
<dbReference type="Proteomes" id="UP001491310">
    <property type="component" value="Unassembled WGS sequence"/>
</dbReference>